<evidence type="ECO:0000313" key="1">
    <source>
        <dbReference type="EMBL" id="RXH88298.1"/>
    </source>
</evidence>
<dbReference type="EMBL" id="RDQH01000336">
    <property type="protein sequence ID" value="RXH88298.1"/>
    <property type="molecule type" value="Genomic_DNA"/>
</dbReference>
<dbReference type="AlphaFoldDB" id="A0A498IY99"/>
<protein>
    <submittedName>
        <fullName evidence="1">Uncharacterized protein</fullName>
    </submittedName>
</protein>
<reference evidence="1 2" key="1">
    <citation type="submission" date="2018-10" db="EMBL/GenBank/DDBJ databases">
        <title>A high-quality apple genome assembly.</title>
        <authorList>
            <person name="Hu J."/>
        </authorList>
    </citation>
    <scope>NUCLEOTIDE SEQUENCE [LARGE SCALE GENOMIC DNA]</scope>
    <source>
        <strain evidence="2">cv. HFTH1</strain>
        <tissue evidence="1">Young leaf</tissue>
    </source>
</reference>
<comment type="caution">
    <text evidence="1">The sequence shown here is derived from an EMBL/GenBank/DDBJ whole genome shotgun (WGS) entry which is preliminary data.</text>
</comment>
<gene>
    <name evidence="1" type="ORF">DVH24_042369</name>
</gene>
<accession>A0A498IY99</accession>
<evidence type="ECO:0000313" key="2">
    <source>
        <dbReference type="Proteomes" id="UP000290289"/>
    </source>
</evidence>
<dbReference type="Proteomes" id="UP000290289">
    <property type="component" value="Chromosome 10"/>
</dbReference>
<name>A0A498IY99_MALDO</name>
<proteinExistence type="predicted"/>
<sequence length="99" mass="11066">METTVEERDHLDLVGTSRGGLDHLEEIHRIDGSGGKRTTYIDWNFTGHPNKALEFVTWGEMEAMTSCHFLLTPLSDSMFLFAAENGEAPVFCTLLPPLL</sequence>
<keyword evidence="2" id="KW-1185">Reference proteome</keyword>
<organism evidence="1 2">
    <name type="scientific">Malus domestica</name>
    <name type="common">Apple</name>
    <name type="synonym">Pyrus malus</name>
    <dbReference type="NCBI Taxonomy" id="3750"/>
    <lineage>
        <taxon>Eukaryota</taxon>
        <taxon>Viridiplantae</taxon>
        <taxon>Streptophyta</taxon>
        <taxon>Embryophyta</taxon>
        <taxon>Tracheophyta</taxon>
        <taxon>Spermatophyta</taxon>
        <taxon>Magnoliopsida</taxon>
        <taxon>eudicotyledons</taxon>
        <taxon>Gunneridae</taxon>
        <taxon>Pentapetalae</taxon>
        <taxon>rosids</taxon>
        <taxon>fabids</taxon>
        <taxon>Rosales</taxon>
        <taxon>Rosaceae</taxon>
        <taxon>Amygdaloideae</taxon>
        <taxon>Maleae</taxon>
        <taxon>Malus</taxon>
    </lineage>
</organism>